<evidence type="ECO:0000256" key="2">
    <source>
        <dbReference type="ARBA" id="ARBA00022448"/>
    </source>
</evidence>
<evidence type="ECO:0000313" key="6">
    <source>
        <dbReference type="EMBL" id="NYS47412.1"/>
    </source>
</evidence>
<evidence type="ECO:0000259" key="5">
    <source>
        <dbReference type="PROSITE" id="PS50893"/>
    </source>
</evidence>
<gene>
    <name evidence="6" type="ORF">HZY85_04270</name>
</gene>
<dbReference type="PROSITE" id="PS50893">
    <property type="entry name" value="ABC_TRANSPORTER_2"/>
    <property type="match status" value="1"/>
</dbReference>
<comment type="similarity">
    <text evidence="1">Belongs to the ABC transporter superfamily.</text>
</comment>
<dbReference type="EMBL" id="JACBYF010000006">
    <property type="protein sequence ID" value="NYS47412.1"/>
    <property type="molecule type" value="Genomic_DNA"/>
</dbReference>
<dbReference type="PROSITE" id="PS00211">
    <property type="entry name" value="ABC_TRANSPORTER_1"/>
    <property type="match status" value="1"/>
</dbReference>
<dbReference type="Pfam" id="PF00005">
    <property type="entry name" value="ABC_tran"/>
    <property type="match status" value="1"/>
</dbReference>
<keyword evidence="2" id="KW-0813">Transport</keyword>
<name>A0ABX2T199_9BACL</name>
<dbReference type="PANTHER" id="PTHR42734">
    <property type="entry name" value="METAL TRANSPORT SYSTEM ATP-BINDING PROTEIN TM_0124-RELATED"/>
    <property type="match status" value="1"/>
</dbReference>
<keyword evidence="7" id="KW-1185">Reference proteome</keyword>
<dbReference type="Proteomes" id="UP000531840">
    <property type="component" value="Unassembled WGS sequence"/>
</dbReference>
<dbReference type="SUPFAM" id="SSF52540">
    <property type="entry name" value="P-loop containing nucleoside triphosphate hydrolases"/>
    <property type="match status" value="1"/>
</dbReference>
<dbReference type="InterPro" id="IPR003593">
    <property type="entry name" value="AAA+_ATPase"/>
</dbReference>
<keyword evidence="3" id="KW-0547">Nucleotide-binding</keyword>
<organism evidence="6 7">
    <name type="scientific">Gemelliphila palaticanis</name>
    <dbReference type="NCBI Taxonomy" id="81950"/>
    <lineage>
        <taxon>Bacteria</taxon>
        <taxon>Bacillati</taxon>
        <taxon>Bacillota</taxon>
        <taxon>Bacilli</taxon>
        <taxon>Bacillales</taxon>
        <taxon>Gemellaceae</taxon>
        <taxon>Gemelliphila</taxon>
    </lineage>
</organism>
<reference evidence="6 7" key="1">
    <citation type="submission" date="2020-07" db="EMBL/GenBank/DDBJ databases">
        <title>MOT database genomes.</title>
        <authorList>
            <person name="Joseph S."/>
            <person name="Aduse-Opoku J."/>
            <person name="Hashim A."/>
            <person name="Wade W."/>
            <person name="Curtis M."/>
        </authorList>
    </citation>
    <scope>NUCLEOTIDE SEQUENCE [LARGE SCALE GENOMIC DNA]</scope>
    <source>
        <strain evidence="6 7">CIP 106318</strain>
    </source>
</reference>
<dbReference type="Gene3D" id="3.40.50.300">
    <property type="entry name" value="P-loop containing nucleotide triphosphate hydrolases"/>
    <property type="match status" value="1"/>
</dbReference>
<evidence type="ECO:0000256" key="4">
    <source>
        <dbReference type="ARBA" id="ARBA00022840"/>
    </source>
</evidence>
<feature type="domain" description="ABC transporter" evidence="5">
    <location>
        <begin position="4"/>
        <end position="231"/>
    </location>
</feature>
<dbReference type="InterPro" id="IPR027417">
    <property type="entry name" value="P-loop_NTPase"/>
</dbReference>
<sequence>MKKIILKNLSVSYDVDPVIWNVDLDIFSNKMTAIVGPNGAGKSTLFKAILGLVKPLTGKIEIINNDNLFSYVPQNNSIDWDFPATVFDVVLMGRYHKIGWFKRPTKEDKEIAMSAIEKVKLEEFKDRQINDLSGGQKQRVFLARALAQQTDLYLLDEPFQGVDAYSEKMIVSILKDLVAEEKTIVVVHHDLQTIEDYFDDVVLINQNIIAYGPVKDVFTENNIKETYKQRLPYSLQKEID</sequence>
<proteinExistence type="inferred from homology"/>
<evidence type="ECO:0000256" key="3">
    <source>
        <dbReference type="ARBA" id="ARBA00022741"/>
    </source>
</evidence>
<dbReference type="GO" id="GO:0005524">
    <property type="term" value="F:ATP binding"/>
    <property type="evidence" value="ECO:0007669"/>
    <property type="project" value="UniProtKB-KW"/>
</dbReference>
<evidence type="ECO:0000313" key="7">
    <source>
        <dbReference type="Proteomes" id="UP000531840"/>
    </source>
</evidence>
<dbReference type="RefSeq" id="WP_179941198.1">
    <property type="nucleotide sequence ID" value="NZ_JACBYF010000006.1"/>
</dbReference>
<evidence type="ECO:0000256" key="1">
    <source>
        <dbReference type="ARBA" id="ARBA00005417"/>
    </source>
</evidence>
<comment type="caution">
    <text evidence="6">The sequence shown here is derived from an EMBL/GenBank/DDBJ whole genome shotgun (WGS) entry which is preliminary data.</text>
</comment>
<dbReference type="SMART" id="SM00382">
    <property type="entry name" value="AAA"/>
    <property type="match status" value="1"/>
</dbReference>
<dbReference type="InterPro" id="IPR017871">
    <property type="entry name" value="ABC_transporter-like_CS"/>
</dbReference>
<dbReference type="PANTHER" id="PTHR42734:SF5">
    <property type="entry name" value="IRON TRANSPORT SYSTEM ATP-BINDING PROTEIN HI_0361-RELATED"/>
    <property type="match status" value="1"/>
</dbReference>
<dbReference type="InterPro" id="IPR050153">
    <property type="entry name" value="Metal_Ion_Import_ABC"/>
</dbReference>
<dbReference type="InterPro" id="IPR003439">
    <property type="entry name" value="ABC_transporter-like_ATP-bd"/>
</dbReference>
<protein>
    <submittedName>
        <fullName evidence="6">Metal ABC transporter ATP-binding protein</fullName>
    </submittedName>
</protein>
<accession>A0ABX2T199</accession>
<dbReference type="CDD" id="cd03235">
    <property type="entry name" value="ABC_Metallic_Cations"/>
    <property type="match status" value="1"/>
</dbReference>
<keyword evidence="4 6" id="KW-0067">ATP-binding</keyword>